<protein>
    <submittedName>
        <fullName evidence="1">Uncharacterized protein</fullName>
    </submittedName>
</protein>
<keyword evidence="2" id="KW-1185">Reference proteome</keyword>
<reference evidence="1 2" key="1">
    <citation type="submission" date="2011-06" db="EMBL/GenBank/DDBJ databases">
        <authorList>
            <person name="Muzny D."/>
            <person name="Qin X."/>
            <person name="Deng J."/>
            <person name="Jiang H."/>
            <person name="Liu Y."/>
            <person name="Qu J."/>
            <person name="Song X.-Z."/>
            <person name="Zhang L."/>
            <person name="Thornton R."/>
            <person name="Coyle M."/>
            <person name="Francisco L."/>
            <person name="Jackson L."/>
            <person name="Javaid M."/>
            <person name="Korchina V."/>
            <person name="Kovar C."/>
            <person name="Mata R."/>
            <person name="Mathew T."/>
            <person name="Ngo R."/>
            <person name="Nguyen L."/>
            <person name="Nguyen N."/>
            <person name="Okwuonu G."/>
            <person name="Ongeri F."/>
            <person name="Pham C."/>
            <person name="Simmons D."/>
            <person name="Wilczek-Boney K."/>
            <person name="Hale W."/>
            <person name="Jakkamsetti A."/>
            <person name="Pham P."/>
            <person name="Ruth R."/>
            <person name="San Lucas F."/>
            <person name="Warren J."/>
            <person name="Zhang J."/>
            <person name="Zhao Z."/>
            <person name="Zhou C."/>
            <person name="Zhu D."/>
            <person name="Lee S."/>
            <person name="Bess C."/>
            <person name="Blankenburg K."/>
            <person name="Forbes L."/>
            <person name="Fu Q."/>
            <person name="Gubbala S."/>
            <person name="Hirani K."/>
            <person name="Jayaseelan J.C."/>
            <person name="Lara F."/>
            <person name="Munidasa M."/>
            <person name="Palculict T."/>
            <person name="Patil S."/>
            <person name="Pu L.-L."/>
            <person name="Saada N."/>
            <person name="Tang L."/>
            <person name="Weissenberger G."/>
            <person name="Zhu Y."/>
            <person name="Hemphill L."/>
            <person name="Shang Y."/>
            <person name="Youmans B."/>
            <person name="Ayvaz T."/>
            <person name="Ross M."/>
            <person name="Santibanez J."/>
            <person name="Aqrawi P."/>
            <person name="Gross S."/>
            <person name="Joshi V."/>
            <person name="Fowler G."/>
            <person name="Nazareth L."/>
            <person name="Reid J."/>
            <person name="Worley K."/>
            <person name="Petrosino J."/>
            <person name="Highlander S."/>
            <person name="Gibbs R."/>
        </authorList>
    </citation>
    <scope>NUCLEOTIDE SEQUENCE [LARGE SCALE GENOMIC DNA]</scope>
    <source>
        <strain evidence="1 2">9715</strain>
    </source>
</reference>
<evidence type="ECO:0000313" key="2">
    <source>
        <dbReference type="Proteomes" id="UP000005336"/>
    </source>
</evidence>
<sequence length="78" mass="8471">MFEASAKSFTTTAPASKRVLIFNMLLSCIGINKLGYYKAASGDCERVWLQTRSAGMPFSPLAAQSGRISGIFRQAFDS</sequence>
<dbReference type="STRING" id="1030841.HMPREF9370_1338"/>
<proteinExistence type="predicted"/>
<organism evidence="1 2">
    <name type="scientific">Neisseria wadsworthii 9715</name>
    <dbReference type="NCBI Taxonomy" id="1030841"/>
    <lineage>
        <taxon>Bacteria</taxon>
        <taxon>Pseudomonadati</taxon>
        <taxon>Pseudomonadota</taxon>
        <taxon>Betaproteobacteria</taxon>
        <taxon>Neisseriales</taxon>
        <taxon>Neisseriaceae</taxon>
        <taxon>Neisseria</taxon>
    </lineage>
</organism>
<dbReference type="HOGENOM" id="CLU_2618382_0_0_4"/>
<name>G4CQH8_9NEIS</name>
<dbReference type="EMBL" id="AGAZ01000049">
    <property type="protein sequence ID" value="EGZ46426.1"/>
    <property type="molecule type" value="Genomic_DNA"/>
</dbReference>
<gene>
    <name evidence="1" type="ORF">HMPREF9370_1338</name>
</gene>
<comment type="caution">
    <text evidence="1">The sequence shown here is derived from an EMBL/GenBank/DDBJ whole genome shotgun (WGS) entry which is preliminary data.</text>
</comment>
<accession>G4CQH8</accession>
<dbReference type="Proteomes" id="UP000005336">
    <property type="component" value="Unassembled WGS sequence"/>
</dbReference>
<evidence type="ECO:0000313" key="1">
    <source>
        <dbReference type="EMBL" id="EGZ46426.1"/>
    </source>
</evidence>
<dbReference type="AlphaFoldDB" id="G4CQH8"/>